<feature type="binding site" evidence="4 6">
    <location>
        <position position="110"/>
    </location>
    <ligand>
        <name>substrate</name>
    </ligand>
</feature>
<evidence type="ECO:0000313" key="9">
    <source>
        <dbReference type="EMBL" id="SDW68330.1"/>
    </source>
</evidence>
<feature type="active site" description="Nucleophile" evidence="4 5">
    <location>
        <position position="52"/>
    </location>
</feature>
<comment type="caution">
    <text evidence="4">Lacks conserved residue(s) required for the propagation of feature annotation.</text>
</comment>
<keyword evidence="10" id="KW-1185">Reference proteome</keyword>
<evidence type="ECO:0000256" key="4">
    <source>
        <dbReference type="HAMAP-Rule" id="MF_00171"/>
    </source>
</evidence>
<organism evidence="9 10">
    <name type="scientific">Tepidimicrobium xylanilyticum</name>
    <dbReference type="NCBI Taxonomy" id="1123352"/>
    <lineage>
        <taxon>Bacteria</taxon>
        <taxon>Bacillati</taxon>
        <taxon>Bacillota</taxon>
        <taxon>Tissierellia</taxon>
        <taxon>Tissierellales</taxon>
        <taxon>Tepidimicrobiaceae</taxon>
        <taxon>Tepidimicrobium</taxon>
    </lineage>
</organism>
<keyword evidence="3 4" id="KW-0413">Isomerase</keyword>
<dbReference type="SUPFAM" id="SSF55120">
    <property type="entry name" value="Pseudouridine synthase"/>
    <property type="match status" value="1"/>
</dbReference>
<dbReference type="Gene3D" id="3.30.70.580">
    <property type="entry name" value="Pseudouridine synthase I, catalytic domain, N-terminal subdomain"/>
    <property type="match status" value="1"/>
</dbReference>
<dbReference type="HAMAP" id="MF_00171">
    <property type="entry name" value="TruA"/>
    <property type="match status" value="1"/>
</dbReference>
<comment type="catalytic activity">
    <reaction evidence="4 7">
        <text>uridine(38/39/40) in tRNA = pseudouridine(38/39/40) in tRNA</text>
        <dbReference type="Rhea" id="RHEA:22376"/>
        <dbReference type="Rhea" id="RHEA-COMP:10085"/>
        <dbReference type="Rhea" id="RHEA-COMP:10087"/>
        <dbReference type="ChEBI" id="CHEBI:65314"/>
        <dbReference type="ChEBI" id="CHEBI:65315"/>
        <dbReference type="EC" id="5.4.99.12"/>
    </reaction>
</comment>
<dbReference type="GO" id="GO:0160147">
    <property type="term" value="F:tRNA pseudouridine(38-40) synthase activity"/>
    <property type="evidence" value="ECO:0007669"/>
    <property type="project" value="UniProtKB-EC"/>
</dbReference>
<dbReference type="CDD" id="cd02570">
    <property type="entry name" value="PseudoU_synth_EcTruA"/>
    <property type="match status" value="1"/>
</dbReference>
<name>A0A1H2VJC7_9FIRM</name>
<dbReference type="Proteomes" id="UP000198828">
    <property type="component" value="Unassembled WGS sequence"/>
</dbReference>
<dbReference type="PIRSF" id="PIRSF001430">
    <property type="entry name" value="tRNA_psdUrid_synth"/>
    <property type="match status" value="1"/>
</dbReference>
<evidence type="ECO:0000256" key="1">
    <source>
        <dbReference type="ARBA" id="ARBA00009375"/>
    </source>
</evidence>
<dbReference type="NCBIfam" id="TIGR00071">
    <property type="entry name" value="hisT_truA"/>
    <property type="match status" value="1"/>
</dbReference>
<feature type="domain" description="Pseudouridine synthase I TruA alpha/beta" evidence="8">
    <location>
        <begin position="143"/>
        <end position="244"/>
    </location>
</feature>
<gene>
    <name evidence="4" type="primary">truA</name>
    <name evidence="9" type="ORF">SAMN05660923_01124</name>
</gene>
<dbReference type="FunFam" id="3.30.70.580:FF:000001">
    <property type="entry name" value="tRNA pseudouridine synthase A"/>
    <property type="match status" value="1"/>
</dbReference>
<proteinExistence type="inferred from homology"/>
<dbReference type="InterPro" id="IPR020094">
    <property type="entry name" value="TruA/RsuA/RluB/E/F_N"/>
</dbReference>
<dbReference type="EMBL" id="FNNG01000003">
    <property type="protein sequence ID" value="SDW68330.1"/>
    <property type="molecule type" value="Genomic_DNA"/>
</dbReference>
<evidence type="ECO:0000313" key="10">
    <source>
        <dbReference type="Proteomes" id="UP000198828"/>
    </source>
</evidence>
<reference evidence="9 10" key="1">
    <citation type="submission" date="2016-10" db="EMBL/GenBank/DDBJ databases">
        <authorList>
            <person name="de Groot N.N."/>
        </authorList>
    </citation>
    <scope>NUCLEOTIDE SEQUENCE [LARGE SCALE GENOMIC DNA]</scope>
    <source>
        <strain evidence="9 10">DSM 23310</strain>
    </source>
</reference>
<dbReference type="InterPro" id="IPR001406">
    <property type="entry name" value="PsdUridine_synth_TruA"/>
</dbReference>
<dbReference type="GO" id="GO:0031119">
    <property type="term" value="P:tRNA pseudouridine synthesis"/>
    <property type="evidence" value="ECO:0007669"/>
    <property type="project" value="UniProtKB-UniRule"/>
</dbReference>
<dbReference type="InterPro" id="IPR020095">
    <property type="entry name" value="PsdUridine_synth_TruA_C"/>
</dbReference>
<dbReference type="PANTHER" id="PTHR11142:SF0">
    <property type="entry name" value="TRNA PSEUDOURIDINE SYNTHASE-LIKE 1"/>
    <property type="match status" value="1"/>
</dbReference>
<keyword evidence="2 4" id="KW-0819">tRNA processing</keyword>
<evidence type="ECO:0000256" key="3">
    <source>
        <dbReference type="ARBA" id="ARBA00023235"/>
    </source>
</evidence>
<sequence length="244" mass="27963">MINIKLTIQYEGTNYCGWQKQKNGNSIQKEIERAIKEVTGENVNLIGSGRTDKGVHAIGQVANFLTNTSIPPDRIKFALNNILPEDIRIIESEEVNINFHSRYDAIGKRYKYVIYSSQIGNPLYRNFAYHVPFAFDIEEMKKAMKFFIGTHDFSAFMASNSGAKSTIRTIDKFFLEKKDDLMVFTIEGNGFLYNMVRIIIGTLVDVGRKRFKSDEIPHIIKSKNRRFAGHTAPPEGLYLVKVFY</sequence>
<dbReference type="Pfam" id="PF01416">
    <property type="entry name" value="PseudoU_synth_1"/>
    <property type="match status" value="2"/>
</dbReference>
<dbReference type="AlphaFoldDB" id="A0A1H2VJC7"/>
<evidence type="ECO:0000256" key="2">
    <source>
        <dbReference type="ARBA" id="ARBA00022694"/>
    </source>
</evidence>
<comment type="function">
    <text evidence="4">Formation of pseudouridine at positions 38, 39 and 40 in the anticodon stem and loop of transfer RNAs.</text>
</comment>
<dbReference type="EC" id="5.4.99.12" evidence="4"/>
<dbReference type="RefSeq" id="WP_093751637.1">
    <property type="nucleotide sequence ID" value="NZ_BSYN01000011.1"/>
</dbReference>
<dbReference type="InterPro" id="IPR020097">
    <property type="entry name" value="PsdUridine_synth_TruA_a/b_dom"/>
</dbReference>
<protein>
    <recommendedName>
        <fullName evidence="4">tRNA pseudouridine synthase A</fullName>
        <ecNumber evidence="4">5.4.99.12</ecNumber>
    </recommendedName>
    <alternativeName>
        <fullName evidence="4">tRNA pseudouridine(38-40) synthase</fullName>
    </alternativeName>
    <alternativeName>
        <fullName evidence="4">tRNA pseudouridylate synthase I</fullName>
    </alternativeName>
    <alternativeName>
        <fullName evidence="4">tRNA-uridine isomerase I</fullName>
    </alternativeName>
</protein>
<comment type="subunit">
    <text evidence="4">Homodimer.</text>
</comment>
<evidence type="ECO:0000256" key="7">
    <source>
        <dbReference type="RuleBase" id="RU003792"/>
    </source>
</evidence>
<feature type="domain" description="Pseudouridine synthase I TruA alpha/beta" evidence="8">
    <location>
        <begin position="8"/>
        <end position="104"/>
    </location>
</feature>
<comment type="similarity">
    <text evidence="1 4 7">Belongs to the tRNA pseudouridine synthase TruA family.</text>
</comment>
<dbReference type="OrthoDB" id="9811823at2"/>
<dbReference type="InterPro" id="IPR020103">
    <property type="entry name" value="PsdUridine_synth_cat_dom_sf"/>
</dbReference>
<dbReference type="PANTHER" id="PTHR11142">
    <property type="entry name" value="PSEUDOURIDYLATE SYNTHASE"/>
    <property type="match status" value="1"/>
</dbReference>
<dbReference type="GO" id="GO:0003723">
    <property type="term" value="F:RNA binding"/>
    <property type="evidence" value="ECO:0007669"/>
    <property type="project" value="InterPro"/>
</dbReference>
<accession>A0A1H2VJC7</accession>
<evidence type="ECO:0000256" key="5">
    <source>
        <dbReference type="PIRSR" id="PIRSR001430-1"/>
    </source>
</evidence>
<evidence type="ECO:0000256" key="6">
    <source>
        <dbReference type="PIRSR" id="PIRSR001430-2"/>
    </source>
</evidence>
<dbReference type="Gene3D" id="3.30.70.660">
    <property type="entry name" value="Pseudouridine synthase I, catalytic domain, C-terminal subdomain"/>
    <property type="match status" value="1"/>
</dbReference>
<evidence type="ECO:0000259" key="8">
    <source>
        <dbReference type="Pfam" id="PF01416"/>
    </source>
</evidence>